<keyword evidence="2 5" id="KW-0238">DNA-binding</keyword>
<evidence type="ECO:0000256" key="2">
    <source>
        <dbReference type="ARBA" id="ARBA00023125"/>
    </source>
</evidence>
<keyword evidence="6" id="KW-1185">Reference proteome</keyword>
<evidence type="ECO:0000313" key="5">
    <source>
        <dbReference type="EMBL" id="MDA3730732.1"/>
    </source>
</evidence>
<evidence type="ECO:0000256" key="3">
    <source>
        <dbReference type="ARBA" id="ARBA00023163"/>
    </source>
</evidence>
<dbReference type="Gene3D" id="3.40.50.2300">
    <property type="match status" value="2"/>
</dbReference>
<dbReference type="Gene3D" id="1.10.260.40">
    <property type="entry name" value="lambda repressor-like DNA-binding domains"/>
    <property type="match status" value="1"/>
</dbReference>
<dbReference type="RefSeq" id="WP_053984286.1">
    <property type="nucleotide sequence ID" value="NZ_JAQIFT010000016.1"/>
</dbReference>
<dbReference type="InterPro" id="IPR025997">
    <property type="entry name" value="SBP_2_dom"/>
</dbReference>
<dbReference type="Pfam" id="PF00356">
    <property type="entry name" value="LacI"/>
    <property type="match status" value="1"/>
</dbReference>
<keyword evidence="3" id="KW-0804">Transcription</keyword>
<gene>
    <name evidence="5" type="ORF">PBV87_04355</name>
</gene>
<evidence type="ECO:0000259" key="4">
    <source>
        <dbReference type="PROSITE" id="PS50932"/>
    </source>
</evidence>
<organism evidence="5 6">
    <name type="scientific">Holtiella tumoricola</name>
    <dbReference type="NCBI Taxonomy" id="3018743"/>
    <lineage>
        <taxon>Bacteria</taxon>
        <taxon>Bacillati</taxon>
        <taxon>Bacillota</taxon>
        <taxon>Clostridia</taxon>
        <taxon>Lachnospirales</taxon>
        <taxon>Cellulosilyticaceae</taxon>
        <taxon>Holtiella</taxon>
    </lineage>
</organism>
<feature type="domain" description="HTH lacI-type" evidence="4">
    <location>
        <begin position="3"/>
        <end position="57"/>
    </location>
</feature>
<dbReference type="CDD" id="cd06307">
    <property type="entry name" value="PBP1_sugar_binding"/>
    <property type="match status" value="1"/>
</dbReference>
<dbReference type="GO" id="GO:0000976">
    <property type="term" value="F:transcription cis-regulatory region binding"/>
    <property type="evidence" value="ECO:0007669"/>
    <property type="project" value="TreeGrafter"/>
</dbReference>
<reference evidence="5" key="1">
    <citation type="journal article" date="2023" name="Int. J. Syst. Evol. Microbiol.">
        <title>&lt;i&gt;Holtiella tumoricola&lt;/i&gt; gen. nov. sp. nov., isolated from a human clinical sample.</title>
        <authorList>
            <person name="Allen-Vercoe E."/>
            <person name="Daigneault M.C."/>
            <person name="Vancuren S.J."/>
            <person name="Cochrane K."/>
            <person name="O'Neal L.L."/>
            <person name="Sankaranarayanan K."/>
            <person name="Lawson P.A."/>
        </authorList>
    </citation>
    <scope>NUCLEOTIDE SEQUENCE</scope>
    <source>
        <strain evidence="5">CC70A</strain>
    </source>
</reference>
<accession>A0AA42DKM0</accession>
<dbReference type="SUPFAM" id="SSF53822">
    <property type="entry name" value="Periplasmic binding protein-like I"/>
    <property type="match status" value="1"/>
</dbReference>
<dbReference type="SMART" id="SM00354">
    <property type="entry name" value="HTH_LACI"/>
    <property type="match status" value="1"/>
</dbReference>
<dbReference type="InterPro" id="IPR010982">
    <property type="entry name" value="Lambda_DNA-bd_dom_sf"/>
</dbReference>
<dbReference type="PANTHER" id="PTHR30146:SF109">
    <property type="entry name" value="HTH-TYPE TRANSCRIPTIONAL REGULATOR GALS"/>
    <property type="match status" value="1"/>
</dbReference>
<sequence>MAVTVKQIAEMAGVSRGTVDRVINNRGGVKKEVEDRIRKIVEQLDYKPNLVAKGLAKKSTNKKIGVILNAHDNPFYKDVILGVEAKDKEIVDFGFETLLRTTHCYDIEEQLKRIDELVAEDIAGLILSPINSERIANRLNELNIPIVTVNTDIPDVTKLCYVGSDYLQAGYVAANIFGITGRRHKIGIITGNKLILGHNMRIEGFKQAIQQEQYPIEIIGVYENDDTDIKSYLATKQMLEEHPELTGIFFAAGGIEGGLKAVEDLGLLKKVMLITVDTIESVKKNLLEGNIAATICQEPYVQGYEATKIMFDFLMTGQSPDTIAYLTKTQIKFKYNI</sequence>
<dbReference type="Proteomes" id="UP001169242">
    <property type="component" value="Unassembled WGS sequence"/>
</dbReference>
<proteinExistence type="predicted"/>
<dbReference type="SUPFAM" id="SSF47413">
    <property type="entry name" value="lambda repressor-like DNA-binding domains"/>
    <property type="match status" value="1"/>
</dbReference>
<dbReference type="InterPro" id="IPR028082">
    <property type="entry name" value="Peripla_BP_I"/>
</dbReference>
<evidence type="ECO:0000256" key="1">
    <source>
        <dbReference type="ARBA" id="ARBA00023015"/>
    </source>
</evidence>
<dbReference type="EMBL" id="JAQIFT010000016">
    <property type="protein sequence ID" value="MDA3730732.1"/>
    <property type="molecule type" value="Genomic_DNA"/>
</dbReference>
<protein>
    <submittedName>
        <fullName evidence="5">LacI family DNA-binding transcriptional regulator</fullName>
    </submittedName>
</protein>
<name>A0AA42DKM0_9FIRM</name>
<dbReference type="Pfam" id="PF13407">
    <property type="entry name" value="Peripla_BP_4"/>
    <property type="match status" value="1"/>
</dbReference>
<dbReference type="GO" id="GO:0003700">
    <property type="term" value="F:DNA-binding transcription factor activity"/>
    <property type="evidence" value="ECO:0007669"/>
    <property type="project" value="TreeGrafter"/>
</dbReference>
<comment type="caution">
    <text evidence="5">The sequence shown here is derived from an EMBL/GenBank/DDBJ whole genome shotgun (WGS) entry which is preliminary data.</text>
</comment>
<evidence type="ECO:0000313" key="6">
    <source>
        <dbReference type="Proteomes" id="UP001169242"/>
    </source>
</evidence>
<keyword evidence="1" id="KW-0805">Transcription regulation</keyword>
<dbReference type="PROSITE" id="PS50932">
    <property type="entry name" value="HTH_LACI_2"/>
    <property type="match status" value="1"/>
</dbReference>
<dbReference type="InterPro" id="IPR000843">
    <property type="entry name" value="HTH_LacI"/>
</dbReference>
<dbReference type="AlphaFoldDB" id="A0AA42DKM0"/>
<dbReference type="CDD" id="cd01392">
    <property type="entry name" value="HTH_LacI"/>
    <property type="match status" value="1"/>
</dbReference>
<dbReference type="PANTHER" id="PTHR30146">
    <property type="entry name" value="LACI-RELATED TRANSCRIPTIONAL REPRESSOR"/>
    <property type="match status" value="1"/>
</dbReference>